<dbReference type="VEuPathDB" id="VectorBase:ACUA021966"/>
<dbReference type="Proteomes" id="UP000075883">
    <property type="component" value="Unassembled WGS sequence"/>
</dbReference>
<proteinExistence type="predicted"/>
<reference evidence="2" key="1">
    <citation type="submission" date="2013-09" db="EMBL/GenBank/DDBJ databases">
        <title>The Genome Sequence of Anopheles culicifacies species A.</title>
        <authorList>
            <consortium name="The Broad Institute Genomics Platform"/>
            <person name="Neafsey D.E."/>
            <person name="Besansky N."/>
            <person name="Howell P."/>
            <person name="Walton C."/>
            <person name="Young S.K."/>
            <person name="Zeng Q."/>
            <person name="Gargeya S."/>
            <person name="Fitzgerald M."/>
            <person name="Haas B."/>
            <person name="Abouelleil A."/>
            <person name="Allen A.W."/>
            <person name="Alvarado L."/>
            <person name="Arachchi H.M."/>
            <person name="Berlin A.M."/>
            <person name="Chapman S.B."/>
            <person name="Gainer-Dewar J."/>
            <person name="Goldberg J."/>
            <person name="Griggs A."/>
            <person name="Gujja S."/>
            <person name="Hansen M."/>
            <person name="Howarth C."/>
            <person name="Imamovic A."/>
            <person name="Ireland A."/>
            <person name="Larimer J."/>
            <person name="McCowan C."/>
            <person name="Murphy C."/>
            <person name="Pearson M."/>
            <person name="Poon T.W."/>
            <person name="Priest M."/>
            <person name="Roberts A."/>
            <person name="Saif S."/>
            <person name="Shea T."/>
            <person name="Sisk P."/>
            <person name="Sykes S."/>
            <person name="Wortman J."/>
            <person name="Nusbaum C."/>
            <person name="Birren B."/>
        </authorList>
    </citation>
    <scope>NUCLEOTIDE SEQUENCE [LARGE SCALE GENOMIC DNA]</scope>
    <source>
        <strain evidence="2">A-37</strain>
    </source>
</reference>
<accession>A0A182MMQ0</accession>
<dbReference type="EMBL" id="AXCM01018100">
    <property type="status" value="NOT_ANNOTATED_CDS"/>
    <property type="molecule type" value="Genomic_DNA"/>
</dbReference>
<reference evidence="1" key="2">
    <citation type="submission" date="2020-05" db="UniProtKB">
        <authorList>
            <consortium name="EnsemblMetazoa"/>
        </authorList>
    </citation>
    <scope>IDENTIFICATION</scope>
    <source>
        <strain evidence="1">A-37</strain>
    </source>
</reference>
<evidence type="ECO:0000313" key="1">
    <source>
        <dbReference type="EnsemblMetazoa" id="ACUA021966-PA"/>
    </source>
</evidence>
<sequence length="297" mass="33027">MSKGARNEWCSNQPSFVRPVTTDIQLVRADLVKTWDDASKATPPQMASLKLAPVSRTVLQQTATPQPKYPAYHQTPHNVLKQGSILPPTGVLPPSSLTRTVSIGGTKKYNEPSAHRFAPVRTVLPIQKVTVVPANSYQPQSNFQTRLGNFQPTFRTTPAVEADSFPVQTLNARSEVNFPYKVQPQTYAPVERSSYRYTNSQQVPAAYIPPVSHTPSQLLRRSDVGSSIPNSRRFKTTTVLQVVPSLSFYLNDAAEKRAFDEAVRQGLFDERRRRAYTSYDVPLGSVGRLGSTAYFTN</sequence>
<organism evidence="1 2">
    <name type="scientific">Anopheles culicifacies</name>
    <dbReference type="NCBI Taxonomy" id="139723"/>
    <lineage>
        <taxon>Eukaryota</taxon>
        <taxon>Metazoa</taxon>
        <taxon>Ecdysozoa</taxon>
        <taxon>Arthropoda</taxon>
        <taxon>Hexapoda</taxon>
        <taxon>Insecta</taxon>
        <taxon>Pterygota</taxon>
        <taxon>Neoptera</taxon>
        <taxon>Endopterygota</taxon>
        <taxon>Diptera</taxon>
        <taxon>Nematocera</taxon>
        <taxon>Culicoidea</taxon>
        <taxon>Culicidae</taxon>
        <taxon>Anophelinae</taxon>
        <taxon>Anopheles</taxon>
        <taxon>culicifacies species complex</taxon>
    </lineage>
</organism>
<dbReference type="STRING" id="139723.A0A182MMQ0"/>
<keyword evidence="2" id="KW-1185">Reference proteome</keyword>
<dbReference type="EnsemblMetazoa" id="ACUA021966-RA">
    <property type="protein sequence ID" value="ACUA021966-PA"/>
    <property type="gene ID" value="ACUA021966"/>
</dbReference>
<protein>
    <submittedName>
        <fullName evidence="1">Uncharacterized protein</fullName>
    </submittedName>
</protein>
<evidence type="ECO:0000313" key="2">
    <source>
        <dbReference type="Proteomes" id="UP000075883"/>
    </source>
</evidence>
<name>A0A182MMQ0_9DIPT</name>
<dbReference type="AlphaFoldDB" id="A0A182MMQ0"/>